<organism evidence="5 6">
    <name type="scientific">Streptomyces fildesensis</name>
    <dbReference type="NCBI Taxonomy" id="375757"/>
    <lineage>
        <taxon>Bacteria</taxon>
        <taxon>Bacillati</taxon>
        <taxon>Actinomycetota</taxon>
        <taxon>Actinomycetes</taxon>
        <taxon>Kitasatosporales</taxon>
        <taxon>Streptomycetaceae</taxon>
        <taxon>Streptomyces</taxon>
    </lineage>
</organism>
<feature type="compositionally biased region" description="Low complexity" evidence="2">
    <location>
        <begin position="42"/>
        <end position="70"/>
    </location>
</feature>
<dbReference type="EMBL" id="JBITYG010000001">
    <property type="protein sequence ID" value="MFI9098933.1"/>
    <property type="molecule type" value="Genomic_DNA"/>
</dbReference>
<keyword evidence="1" id="KW-0732">Signal</keyword>
<feature type="domain" description="DUF4190" evidence="4">
    <location>
        <begin position="108"/>
        <end position="168"/>
    </location>
</feature>
<evidence type="ECO:0000259" key="4">
    <source>
        <dbReference type="Pfam" id="PF13828"/>
    </source>
</evidence>
<reference evidence="5 6" key="1">
    <citation type="submission" date="2024-10" db="EMBL/GenBank/DDBJ databases">
        <title>The Natural Products Discovery Center: Release of the First 8490 Sequenced Strains for Exploring Actinobacteria Biosynthetic Diversity.</title>
        <authorList>
            <person name="Kalkreuter E."/>
            <person name="Kautsar S.A."/>
            <person name="Yang D."/>
            <person name="Bader C.D."/>
            <person name="Teijaro C.N."/>
            <person name="Fluegel L."/>
            <person name="Davis C.M."/>
            <person name="Simpson J.R."/>
            <person name="Lauterbach L."/>
            <person name="Steele A.D."/>
            <person name="Gui C."/>
            <person name="Meng S."/>
            <person name="Li G."/>
            <person name="Viehrig K."/>
            <person name="Ye F."/>
            <person name="Su P."/>
            <person name="Kiefer A.F."/>
            <person name="Nichols A."/>
            <person name="Cepeda A.J."/>
            <person name="Yan W."/>
            <person name="Fan B."/>
            <person name="Jiang Y."/>
            <person name="Adhikari A."/>
            <person name="Zheng C.-J."/>
            <person name="Schuster L."/>
            <person name="Cowan T.M."/>
            <person name="Smanski M.J."/>
            <person name="Chevrette M.G."/>
            <person name="De Carvalho L.P.S."/>
            <person name="Shen B."/>
        </authorList>
    </citation>
    <scope>NUCLEOTIDE SEQUENCE [LARGE SCALE GENOMIC DNA]</scope>
    <source>
        <strain evidence="5 6">NPDC053399</strain>
    </source>
</reference>
<evidence type="ECO:0000313" key="6">
    <source>
        <dbReference type="Proteomes" id="UP001614394"/>
    </source>
</evidence>
<protein>
    <submittedName>
        <fullName evidence="5">DUF4190 domain-containing protein</fullName>
    </submittedName>
</protein>
<evidence type="ECO:0000256" key="2">
    <source>
        <dbReference type="SAM" id="MobiDB-lite"/>
    </source>
</evidence>
<comment type="caution">
    <text evidence="5">The sequence shown here is derived from an EMBL/GenBank/DDBJ whole genome shotgun (WGS) entry which is preliminary data.</text>
</comment>
<feature type="region of interest" description="Disordered" evidence="2">
    <location>
        <begin position="1"/>
        <end position="72"/>
    </location>
</feature>
<feature type="transmembrane region" description="Helical" evidence="3">
    <location>
        <begin position="105"/>
        <end position="138"/>
    </location>
</feature>
<accession>A0ABW8BXQ2</accession>
<keyword evidence="3" id="KW-1133">Transmembrane helix</keyword>
<feature type="compositionally biased region" description="Pro residues" evidence="2">
    <location>
        <begin position="7"/>
        <end position="41"/>
    </location>
</feature>
<keyword evidence="3" id="KW-0812">Transmembrane</keyword>
<feature type="compositionally biased region" description="Low complexity" evidence="2">
    <location>
        <begin position="229"/>
        <end position="241"/>
    </location>
</feature>
<evidence type="ECO:0000256" key="3">
    <source>
        <dbReference type="SAM" id="Phobius"/>
    </source>
</evidence>
<name>A0ABW8BXQ2_9ACTN</name>
<dbReference type="Pfam" id="PF13828">
    <property type="entry name" value="DUF4190"/>
    <property type="match status" value="1"/>
</dbReference>
<dbReference type="InterPro" id="IPR025241">
    <property type="entry name" value="DUF4190"/>
</dbReference>
<dbReference type="Gene3D" id="2.60.40.1240">
    <property type="match status" value="1"/>
</dbReference>
<dbReference type="InterPro" id="IPR029050">
    <property type="entry name" value="Immunoprotect_excell_Ig-like"/>
</dbReference>
<evidence type="ECO:0000313" key="5">
    <source>
        <dbReference type="EMBL" id="MFI9098933.1"/>
    </source>
</evidence>
<keyword evidence="6" id="KW-1185">Reference proteome</keyword>
<dbReference type="Proteomes" id="UP001614394">
    <property type="component" value="Unassembled WGS sequence"/>
</dbReference>
<feature type="region of interest" description="Disordered" evidence="2">
    <location>
        <begin position="221"/>
        <end position="241"/>
    </location>
</feature>
<sequence length="338" mass="34304">MSDQPDSPAPRNPWAPPADVPPQAGPGPSPADTGPPLPPLAPGTDHYAAGPPYDQQGPHPGQYPPYEQYPGAGGGYPGYPGHPGYPMGPYGGWTPSPRNGYGLTALVLGIVGAVLSVMCFFAVLGAPLGIAAIVFGIVGRRIAKRGESTNPGQALAGLILGIVATVLSAGMLITIGVSIGNGWLDEGDGMRKPDQGSYGSPLSVGETAEYDGGLQVTVADVQDPGPSQTSGSAETAEGAEGGDSALKFTVTLKNTGGDTQNLDYADVSAYADQAGDNPLKDISGQDGFSGQLAPGAERTLDFIVVVPDPSTDSVEVDVSPGDSYDYAYWDVPVPVPAS</sequence>
<dbReference type="RefSeq" id="WP_399643091.1">
    <property type="nucleotide sequence ID" value="NZ_JBITYG010000001.1"/>
</dbReference>
<evidence type="ECO:0000256" key="1">
    <source>
        <dbReference type="ARBA" id="ARBA00022729"/>
    </source>
</evidence>
<feature type="transmembrane region" description="Helical" evidence="3">
    <location>
        <begin position="158"/>
        <end position="184"/>
    </location>
</feature>
<keyword evidence="3" id="KW-0472">Membrane</keyword>
<proteinExistence type="predicted"/>
<gene>
    <name evidence="5" type="ORF">ACIGXA_00265</name>
</gene>